<dbReference type="SUPFAM" id="SSF88723">
    <property type="entry name" value="PIN domain-like"/>
    <property type="match status" value="1"/>
</dbReference>
<dbReference type="InterPro" id="IPR002716">
    <property type="entry name" value="PIN_dom"/>
</dbReference>
<feature type="domain" description="PIN" evidence="2">
    <location>
        <begin position="3"/>
        <end position="127"/>
    </location>
</feature>
<dbReference type="EMBL" id="LR778114">
    <property type="protein sequence ID" value="CAB1128049.1"/>
    <property type="molecule type" value="Genomic_DNA"/>
</dbReference>
<dbReference type="Proteomes" id="UP000503399">
    <property type="component" value="Chromosome"/>
</dbReference>
<dbReference type="InterPro" id="IPR029060">
    <property type="entry name" value="PIN-like_dom_sf"/>
</dbReference>
<dbReference type="InterPro" id="IPR044153">
    <property type="entry name" value="PIN_Pae0151-like"/>
</dbReference>
<evidence type="ECO:0000313" key="4">
    <source>
        <dbReference type="Proteomes" id="UP000503399"/>
    </source>
</evidence>
<dbReference type="PANTHER" id="PTHR35901:SF1">
    <property type="entry name" value="EXONUCLEASE VAPC9"/>
    <property type="match status" value="1"/>
</dbReference>
<gene>
    <name evidence="3" type="ORF">R50_0543</name>
</gene>
<sequence>MLVLDASVALSWCFEDEEDEYSLAVLDQAVATTFLVPSIWPLEIANVLLVAERRGRITRAETAQFIDLLGDLAIHVEPEPCLHFETDLMDLARRHQLSAYDASYLRLALKKGLALVTKDASLVHAAKDEGVALWTEAHHA</sequence>
<dbReference type="Pfam" id="PF01850">
    <property type="entry name" value="PIN"/>
    <property type="match status" value="1"/>
</dbReference>
<keyword evidence="4" id="KW-1185">Reference proteome</keyword>
<reference evidence="3 4" key="1">
    <citation type="submission" date="2020-02" db="EMBL/GenBank/DDBJ databases">
        <authorList>
            <person name="Hogendoorn C."/>
        </authorList>
    </citation>
    <scope>NUCLEOTIDE SEQUENCE [LARGE SCALE GENOMIC DNA]</scope>
    <source>
        <strain evidence="3">R501</strain>
    </source>
</reference>
<accession>A0A6F8ZEM2</accession>
<proteinExistence type="predicted"/>
<dbReference type="KEGG" id="hfv:R50_0543"/>
<dbReference type="PANTHER" id="PTHR35901">
    <property type="entry name" value="RIBONUCLEASE VAPC3"/>
    <property type="match status" value="1"/>
</dbReference>
<dbReference type="InterPro" id="IPR051619">
    <property type="entry name" value="TypeII_TA_RNase_PINc/VapC"/>
</dbReference>
<dbReference type="CDD" id="cd09873">
    <property type="entry name" value="PIN_Pae0151-like"/>
    <property type="match status" value="1"/>
</dbReference>
<evidence type="ECO:0000256" key="1">
    <source>
        <dbReference type="ARBA" id="ARBA00022842"/>
    </source>
</evidence>
<dbReference type="AlphaFoldDB" id="A0A6F8ZEM2"/>
<protein>
    <submittedName>
        <fullName evidence="3">VapC toxin family PIN domain ribonuclease</fullName>
    </submittedName>
</protein>
<evidence type="ECO:0000259" key="2">
    <source>
        <dbReference type="Pfam" id="PF01850"/>
    </source>
</evidence>
<keyword evidence="1" id="KW-0460">Magnesium</keyword>
<evidence type="ECO:0000313" key="3">
    <source>
        <dbReference type="EMBL" id="CAB1128049.1"/>
    </source>
</evidence>
<organism evidence="3 4">
    <name type="scientific">Candidatus Hydrogenisulfobacillus filiaventi</name>
    <dbReference type="NCBI Taxonomy" id="2707344"/>
    <lineage>
        <taxon>Bacteria</taxon>
        <taxon>Bacillati</taxon>
        <taxon>Bacillota</taxon>
        <taxon>Clostridia</taxon>
        <taxon>Eubacteriales</taxon>
        <taxon>Clostridiales Family XVII. Incertae Sedis</taxon>
        <taxon>Candidatus Hydrogenisulfobacillus</taxon>
    </lineage>
</organism>
<name>A0A6F8ZEM2_9FIRM</name>
<dbReference type="Gene3D" id="3.40.50.1010">
    <property type="entry name" value="5'-nuclease"/>
    <property type="match status" value="1"/>
</dbReference>